<accession>A0A7K3L6R0</accession>
<gene>
    <name evidence="2" type="ORF">GWR20_02035</name>
</gene>
<dbReference type="Proteomes" id="UP000466523">
    <property type="component" value="Unassembled WGS sequence"/>
</dbReference>
<feature type="transmembrane region" description="Helical" evidence="1">
    <location>
        <begin position="129"/>
        <end position="154"/>
    </location>
</feature>
<dbReference type="InterPro" id="IPR033459">
    <property type="entry name" value="AveC-like"/>
</dbReference>
<keyword evidence="1" id="KW-0472">Membrane</keyword>
<keyword evidence="1" id="KW-0812">Transmembrane</keyword>
<reference evidence="2 3" key="1">
    <citation type="submission" date="2020-01" db="EMBL/GenBank/DDBJ databases">
        <authorList>
            <person name="Sanchez-Estrada R."/>
            <person name="Gonzalez-Y-Merchand J.A."/>
            <person name="Rivera-Gutierrez S."/>
        </authorList>
    </citation>
    <scope>NUCLEOTIDE SEQUENCE [LARGE SCALE GENOMIC DNA]</scope>
    <source>
        <strain evidence="2 3">CST 7247</strain>
    </source>
</reference>
<feature type="transmembrane region" description="Helical" evidence="1">
    <location>
        <begin position="92"/>
        <end position="117"/>
    </location>
</feature>
<feature type="transmembrane region" description="Helical" evidence="1">
    <location>
        <begin position="226"/>
        <end position="249"/>
    </location>
</feature>
<dbReference type="Pfam" id="PF17198">
    <property type="entry name" value="AveC_like"/>
    <property type="match status" value="1"/>
</dbReference>
<dbReference type="RefSeq" id="WP_162111634.1">
    <property type="nucleotide sequence ID" value="NZ_JAACYR010000004.1"/>
</dbReference>
<evidence type="ECO:0000313" key="3">
    <source>
        <dbReference type="Proteomes" id="UP000466523"/>
    </source>
</evidence>
<name>A0A7K3L6R0_9MYCO</name>
<evidence type="ECO:0008006" key="4">
    <source>
        <dbReference type="Google" id="ProtNLM"/>
    </source>
</evidence>
<protein>
    <recommendedName>
        <fullName evidence="4">Spirocyclase, AveC family</fullName>
    </recommendedName>
</protein>
<organism evidence="2 3">
    <name type="scientific">Mycolicibacter kumamotonensis</name>
    <dbReference type="NCBI Taxonomy" id="354243"/>
    <lineage>
        <taxon>Bacteria</taxon>
        <taxon>Bacillati</taxon>
        <taxon>Actinomycetota</taxon>
        <taxon>Actinomycetes</taxon>
        <taxon>Mycobacteriales</taxon>
        <taxon>Mycobacteriaceae</taxon>
        <taxon>Mycolicibacter</taxon>
    </lineage>
</organism>
<feature type="transmembrane region" description="Helical" evidence="1">
    <location>
        <begin position="174"/>
        <end position="192"/>
    </location>
</feature>
<dbReference type="EMBL" id="JAACYR010000004">
    <property type="protein sequence ID" value="NDJ87942.1"/>
    <property type="molecule type" value="Genomic_DNA"/>
</dbReference>
<feature type="transmembrane region" description="Helical" evidence="1">
    <location>
        <begin position="15"/>
        <end position="36"/>
    </location>
</feature>
<keyword evidence="1" id="KW-1133">Transmembrane helix</keyword>
<proteinExistence type="predicted"/>
<evidence type="ECO:0000256" key="1">
    <source>
        <dbReference type="SAM" id="Phobius"/>
    </source>
</evidence>
<comment type="caution">
    <text evidence="2">The sequence shown here is derived from an EMBL/GenBank/DDBJ whole genome shotgun (WGS) entry which is preliminary data.</text>
</comment>
<sequence>MTHTHVEPWSGAPPLLWFIEAVLPAIWLAVLLWLAWRSTRLRRATFGLLILLSFSTLFWQDAYINWGMYLLYNPNQTLMPWGSTLFTAPRKVWWTIFAYGIFWLVSIPAALGAAAALRRHAPAVNRTVSIIVTGVPLFYVWDLLFEGMAVRGGFYSYVDYWGPAIVMESGNMPLVFPILFIAACGAGFVWLLSWQTVDGHAGFERWFRLDRVAAGWRRETSRIGGWIVLINAAHIVFCIVPLVAIRLLLLEPSQLVP</sequence>
<evidence type="ECO:0000313" key="2">
    <source>
        <dbReference type="EMBL" id="NDJ87942.1"/>
    </source>
</evidence>
<dbReference type="AlphaFoldDB" id="A0A7K3L6R0"/>
<feature type="transmembrane region" description="Helical" evidence="1">
    <location>
        <begin position="48"/>
        <end position="72"/>
    </location>
</feature>